<dbReference type="InterPro" id="IPR050267">
    <property type="entry name" value="Anti-sigma-factor_SerPK"/>
</dbReference>
<feature type="compositionally biased region" description="Basic and acidic residues" evidence="1">
    <location>
        <begin position="108"/>
        <end position="131"/>
    </location>
</feature>
<evidence type="ECO:0000313" key="2">
    <source>
        <dbReference type="EMBL" id="BBA98622.1"/>
    </source>
</evidence>
<evidence type="ECO:0000313" key="3">
    <source>
        <dbReference type="Proteomes" id="UP000595703"/>
    </source>
</evidence>
<reference evidence="2 3" key="3">
    <citation type="journal article" date="2011" name="Nat. Chem. Biol.">
        <title>Reveromycin A biosynthesis uses RevG and RevJ for stereospecific spiroacetal formation.</title>
        <authorList>
            <person name="Takahashi S."/>
            <person name="Toyoda A."/>
            <person name="Sekiyama Y."/>
            <person name="Takagi H."/>
            <person name="Nogawa T."/>
            <person name="Uramoto M."/>
            <person name="Suzuki R."/>
            <person name="Koshino H."/>
            <person name="Kumano T."/>
            <person name="Panthee S."/>
            <person name="Dairi T."/>
            <person name="Ishikawa J."/>
            <person name="Ikeda H."/>
            <person name="Sakaki Y."/>
            <person name="Osada H."/>
        </authorList>
    </citation>
    <scope>NUCLEOTIDE SEQUENCE [LARGE SCALE GENOMIC DNA]</scope>
    <source>
        <strain evidence="2 3">SN-593</strain>
    </source>
</reference>
<proteinExistence type="predicted"/>
<feature type="region of interest" description="Disordered" evidence="1">
    <location>
        <begin position="163"/>
        <end position="182"/>
    </location>
</feature>
<reference evidence="2 3" key="2">
    <citation type="journal article" date="2011" name="J. Antibiot.">
        <title>Furaquinocins I and J: novel polyketide isoprenoid hybrid compounds from Streptomyces reveromyceticus SN-593.</title>
        <authorList>
            <person name="Panthee S."/>
            <person name="Takahashi S."/>
            <person name="Takagi H."/>
            <person name="Nogawa T."/>
            <person name="Oowada E."/>
            <person name="Uramoto M."/>
            <person name="Osada H."/>
        </authorList>
    </citation>
    <scope>NUCLEOTIDE SEQUENCE [LARGE SCALE GENOMIC DNA]</scope>
    <source>
        <strain evidence="2 3">SN-593</strain>
    </source>
</reference>
<dbReference type="EMBL" id="AP018365">
    <property type="protein sequence ID" value="BBA98622.1"/>
    <property type="molecule type" value="Genomic_DNA"/>
</dbReference>
<dbReference type="InterPro" id="IPR036890">
    <property type="entry name" value="HATPase_C_sf"/>
</dbReference>
<dbReference type="CDD" id="cd16936">
    <property type="entry name" value="HATPase_RsbW-like"/>
    <property type="match status" value="1"/>
</dbReference>
<reference evidence="2 3" key="1">
    <citation type="journal article" date="2010" name="J. Bacteriol.">
        <title>Biochemical characterization of a novel indole prenyltransferase from Streptomyces sp. SN-593.</title>
        <authorList>
            <person name="Takahashi S."/>
            <person name="Takagi H."/>
            <person name="Toyoda A."/>
            <person name="Uramoto M."/>
            <person name="Nogawa T."/>
            <person name="Ueki M."/>
            <person name="Sakaki Y."/>
            <person name="Osada H."/>
        </authorList>
    </citation>
    <scope>NUCLEOTIDE SEQUENCE [LARGE SCALE GENOMIC DNA]</scope>
    <source>
        <strain evidence="2 3">SN-593</strain>
    </source>
</reference>
<gene>
    <name evidence="2" type="ORF">RVR_4876</name>
</gene>
<evidence type="ECO:0000256" key="1">
    <source>
        <dbReference type="SAM" id="MobiDB-lite"/>
    </source>
</evidence>
<keyword evidence="3" id="KW-1185">Reference proteome</keyword>
<reference evidence="2 3" key="4">
    <citation type="journal article" date="2020" name="Sci. Rep.">
        <title>beta-carboline chemical signals induce reveromycin production through a LuxR family regulator in Streptomyces sp. SN-593.</title>
        <authorList>
            <person name="Panthee S."/>
            <person name="Kito N."/>
            <person name="Hayashi T."/>
            <person name="Shimizu T."/>
            <person name="Ishikawa J."/>
            <person name="Hamamoto H."/>
            <person name="Osada H."/>
            <person name="Takahashi S."/>
        </authorList>
    </citation>
    <scope>NUCLEOTIDE SEQUENCE [LARGE SCALE GENOMIC DNA]</scope>
    <source>
        <strain evidence="2 3">SN-593</strain>
    </source>
</reference>
<dbReference type="AlphaFoldDB" id="A0A7U3VPC9"/>
<dbReference type="Proteomes" id="UP000595703">
    <property type="component" value="Chromosome"/>
</dbReference>
<name>A0A7U3VPC9_9ACTN</name>
<feature type="region of interest" description="Disordered" evidence="1">
    <location>
        <begin position="1"/>
        <end position="22"/>
    </location>
</feature>
<dbReference type="PANTHER" id="PTHR35526:SF3">
    <property type="entry name" value="ANTI-SIGMA-F FACTOR RSBW"/>
    <property type="match status" value="1"/>
</dbReference>
<protein>
    <submittedName>
        <fullName evidence="2">Putative regulatory protein</fullName>
    </submittedName>
</protein>
<dbReference type="Gene3D" id="3.30.565.10">
    <property type="entry name" value="Histidine kinase-like ATPase, C-terminal domain"/>
    <property type="match status" value="1"/>
</dbReference>
<feature type="compositionally biased region" description="Gly residues" evidence="1">
    <location>
        <begin position="75"/>
        <end position="87"/>
    </location>
</feature>
<sequence length="249" mass="25934">MSLMVAQEVPTSTTMALPHGPTGVADARRRLRTDLCTRGVPDPVVDDAVLILSELISNSCRHARPLGDGAPEELGGYGEYDGYGGGTRAPEGRAGVQTPARRPGLAGRTDRTARTDRTDRSDRTDRADTADRTSAADPVEQRAGILAAWSVDGGGMLVLEVTDGGGPTRPRPSSPSLTAHGGRGLGIVGSLALRWGVRDAPGEVTVWALLPVRGRHARRDDTMGTGIGLPLGVPLGLPLDLAESLDDLG</sequence>
<dbReference type="PANTHER" id="PTHR35526">
    <property type="entry name" value="ANTI-SIGMA-F FACTOR RSBW-RELATED"/>
    <property type="match status" value="1"/>
</dbReference>
<organism evidence="2 3">
    <name type="scientific">Actinacidiphila reveromycinica</name>
    <dbReference type="NCBI Taxonomy" id="659352"/>
    <lineage>
        <taxon>Bacteria</taxon>
        <taxon>Bacillati</taxon>
        <taxon>Actinomycetota</taxon>
        <taxon>Actinomycetes</taxon>
        <taxon>Kitasatosporales</taxon>
        <taxon>Streptomycetaceae</taxon>
        <taxon>Actinacidiphila</taxon>
    </lineage>
</organism>
<accession>A0A7U3VPC9</accession>
<feature type="region of interest" description="Disordered" evidence="1">
    <location>
        <begin position="62"/>
        <end position="137"/>
    </location>
</feature>
<dbReference type="KEGG" id="arev:RVR_4876"/>